<accession>A0AA39WLF1</accession>
<feature type="region of interest" description="Disordered" evidence="1">
    <location>
        <begin position="209"/>
        <end position="235"/>
    </location>
</feature>
<dbReference type="Proteomes" id="UP001175000">
    <property type="component" value="Unassembled WGS sequence"/>
</dbReference>
<evidence type="ECO:0000313" key="2">
    <source>
        <dbReference type="EMBL" id="KAK0617575.1"/>
    </source>
</evidence>
<name>A0AA39WLF1_9PEZI</name>
<keyword evidence="3" id="KW-1185">Reference proteome</keyword>
<proteinExistence type="predicted"/>
<reference evidence="2" key="1">
    <citation type="submission" date="2023-06" db="EMBL/GenBank/DDBJ databases">
        <title>Genome-scale phylogeny and comparative genomics of the fungal order Sordariales.</title>
        <authorList>
            <consortium name="Lawrence Berkeley National Laboratory"/>
            <person name="Hensen N."/>
            <person name="Bonometti L."/>
            <person name="Westerberg I."/>
            <person name="Brannstrom I.O."/>
            <person name="Guillou S."/>
            <person name="Cros-Aarteil S."/>
            <person name="Calhoun S."/>
            <person name="Haridas S."/>
            <person name="Kuo A."/>
            <person name="Mondo S."/>
            <person name="Pangilinan J."/>
            <person name="Riley R."/>
            <person name="Labutti K."/>
            <person name="Andreopoulos B."/>
            <person name="Lipzen A."/>
            <person name="Chen C."/>
            <person name="Yanf M."/>
            <person name="Daum C."/>
            <person name="Ng V."/>
            <person name="Clum A."/>
            <person name="Steindorff A."/>
            <person name="Ohm R."/>
            <person name="Martin F."/>
            <person name="Silar P."/>
            <person name="Natvig D."/>
            <person name="Lalanne C."/>
            <person name="Gautier V."/>
            <person name="Ament-Velasquez S.L."/>
            <person name="Kruys A."/>
            <person name="Hutchinson M.I."/>
            <person name="Powell A.J."/>
            <person name="Barry K."/>
            <person name="Miller A.N."/>
            <person name="Grigoriev I.V."/>
            <person name="Debuchy R."/>
            <person name="Gladieux P."/>
            <person name="Thoren M.H."/>
            <person name="Johannesson H."/>
        </authorList>
    </citation>
    <scope>NUCLEOTIDE SEQUENCE</scope>
    <source>
        <strain evidence="2">CBS 606.72</strain>
    </source>
</reference>
<feature type="compositionally biased region" description="Low complexity" evidence="1">
    <location>
        <begin position="101"/>
        <end position="118"/>
    </location>
</feature>
<gene>
    <name evidence="2" type="ORF">B0T14DRAFT_498564</name>
</gene>
<comment type="caution">
    <text evidence="2">The sequence shown here is derived from an EMBL/GenBank/DDBJ whole genome shotgun (WGS) entry which is preliminary data.</text>
</comment>
<evidence type="ECO:0000313" key="3">
    <source>
        <dbReference type="Proteomes" id="UP001175000"/>
    </source>
</evidence>
<dbReference type="AlphaFoldDB" id="A0AA39WLF1"/>
<feature type="region of interest" description="Disordered" evidence="1">
    <location>
        <begin position="95"/>
        <end position="118"/>
    </location>
</feature>
<protein>
    <submittedName>
        <fullName evidence="2">Uncharacterized protein</fullName>
    </submittedName>
</protein>
<dbReference type="EMBL" id="JAULSU010000005">
    <property type="protein sequence ID" value="KAK0617575.1"/>
    <property type="molecule type" value="Genomic_DNA"/>
</dbReference>
<sequence>MPEPIAIVSAVGGVLGAAGRAVLHAADLVQTPEEVEAAAIEITKCQKQLGELIDLRKRHAALLAQRPNDERSIEATIKETWEALGRAMPILERNKIKPSSRRAGASGSSSSRNPASGFSKRLRWKVQDRNLYGIHEKAILRNQIEVRDQISRLEHIVRFGPLEAVAEQARVEERRRQEELEGARAEQDVKGLGCLDLVSVKGLPPLSSTESLMSGTEHAKSSVSSVSYVKPDRDDRESSLISGVVADLMALGVDDPLPATR</sequence>
<evidence type="ECO:0000256" key="1">
    <source>
        <dbReference type="SAM" id="MobiDB-lite"/>
    </source>
</evidence>
<organism evidence="2 3">
    <name type="scientific">Immersiella caudata</name>
    <dbReference type="NCBI Taxonomy" id="314043"/>
    <lineage>
        <taxon>Eukaryota</taxon>
        <taxon>Fungi</taxon>
        <taxon>Dikarya</taxon>
        <taxon>Ascomycota</taxon>
        <taxon>Pezizomycotina</taxon>
        <taxon>Sordariomycetes</taxon>
        <taxon>Sordariomycetidae</taxon>
        <taxon>Sordariales</taxon>
        <taxon>Lasiosphaeriaceae</taxon>
        <taxon>Immersiella</taxon>
    </lineage>
</organism>